<gene>
    <name evidence="2" type="ORF">SAMN05421853_106140</name>
</gene>
<dbReference type="GO" id="GO:0046871">
    <property type="term" value="F:N-acetylgalactosamine binding"/>
    <property type="evidence" value="ECO:0007669"/>
    <property type="project" value="TreeGrafter"/>
</dbReference>
<dbReference type="PANTHER" id="PTHR46938">
    <property type="entry name" value="DISCOIDIN-1 SUBUNIT A-RELATED-RELATED"/>
    <property type="match status" value="1"/>
</dbReference>
<evidence type="ECO:0000313" key="2">
    <source>
        <dbReference type="EMBL" id="SFQ46094.1"/>
    </source>
</evidence>
<dbReference type="GO" id="GO:0098609">
    <property type="term" value="P:cell-cell adhesion"/>
    <property type="evidence" value="ECO:0007669"/>
    <property type="project" value="TreeGrafter"/>
</dbReference>
<evidence type="ECO:0000313" key="3">
    <source>
        <dbReference type="Proteomes" id="UP000243106"/>
    </source>
</evidence>
<keyword evidence="3" id="KW-1185">Reference proteome</keyword>
<proteinExistence type="predicted"/>
<dbReference type="GO" id="GO:0009986">
    <property type="term" value="C:cell surface"/>
    <property type="evidence" value="ECO:0007669"/>
    <property type="project" value="TreeGrafter"/>
</dbReference>
<dbReference type="AlphaFoldDB" id="A0A1I5YPC6"/>
<dbReference type="GO" id="GO:0045335">
    <property type="term" value="C:phagocytic vesicle"/>
    <property type="evidence" value="ECO:0007669"/>
    <property type="project" value="TreeGrafter"/>
</dbReference>
<feature type="domain" description="H-type lectin" evidence="1">
    <location>
        <begin position="39"/>
        <end position="104"/>
    </location>
</feature>
<keyword evidence="2" id="KW-0430">Lectin</keyword>
<dbReference type="Pfam" id="PF09458">
    <property type="entry name" value="H_lectin"/>
    <property type="match status" value="1"/>
</dbReference>
<dbReference type="InterPro" id="IPR019019">
    <property type="entry name" value="H-type_lectin_domain"/>
</dbReference>
<evidence type="ECO:0000259" key="1">
    <source>
        <dbReference type="Pfam" id="PF09458"/>
    </source>
</evidence>
<name>A0A1I5YPC6_9RHOB</name>
<protein>
    <submittedName>
        <fullName evidence="2">H-type lectin domain-containing protein</fullName>
    </submittedName>
</protein>
<dbReference type="InterPro" id="IPR037221">
    <property type="entry name" value="H-type_lectin_dom_sf"/>
</dbReference>
<dbReference type="GO" id="GO:0070492">
    <property type="term" value="F:oligosaccharide binding"/>
    <property type="evidence" value="ECO:0007669"/>
    <property type="project" value="TreeGrafter"/>
</dbReference>
<dbReference type="GO" id="GO:0030247">
    <property type="term" value="F:polysaccharide binding"/>
    <property type="evidence" value="ECO:0007669"/>
    <property type="project" value="TreeGrafter"/>
</dbReference>
<dbReference type="RefSeq" id="WP_093011493.1">
    <property type="nucleotide sequence ID" value="NZ_FOXV01000006.1"/>
</dbReference>
<dbReference type="GO" id="GO:0098636">
    <property type="term" value="C:protein complex involved in cell adhesion"/>
    <property type="evidence" value="ECO:0007669"/>
    <property type="project" value="TreeGrafter"/>
</dbReference>
<dbReference type="STRING" id="93684.SAMN05421853_106140"/>
<organism evidence="2 3">
    <name type="scientific">Roseivivax halotolerans</name>
    <dbReference type="NCBI Taxonomy" id="93684"/>
    <lineage>
        <taxon>Bacteria</taxon>
        <taxon>Pseudomonadati</taxon>
        <taxon>Pseudomonadota</taxon>
        <taxon>Alphaproteobacteria</taxon>
        <taxon>Rhodobacterales</taxon>
        <taxon>Roseobacteraceae</taxon>
        <taxon>Roseivivax</taxon>
    </lineage>
</organism>
<dbReference type="Proteomes" id="UP000243106">
    <property type="component" value="Unassembled WGS sequence"/>
</dbReference>
<accession>A0A1I5YPC6</accession>
<dbReference type="Gene3D" id="2.60.40.2080">
    <property type="match status" value="1"/>
</dbReference>
<sequence length="116" mass="13180">MKKLASHLVGIDQGEVELFSDFASGGDMWTGDGSRERRKRVTFSEPFREPPSVQVALSLWDIDSSANIRVDLGAQKIDTKGFDMVFRTWGDSRIARVRMSWTAFGEVKSDDDWDLY</sequence>
<reference evidence="3" key="1">
    <citation type="submission" date="2016-10" db="EMBL/GenBank/DDBJ databases">
        <authorList>
            <person name="Varghese N."/>
            <person name="Submissions S."/>
        </authorList>
    </citation>
    <scope>NUCLEOTIDE SEQUENCE [LARGE SCALE GENOMIC DNA]</scope>
    <source>
        <strain evidence="3">JCM 10271</strain>
    </source>
</reference>
<dbReference type="EMBL" id="FOXV01000006">
    <property type="protein sequence ID" value="SFQ46094.1"/>
    <property type="molecule type" value="Genomic_DNA"/>
</dbReference>
<dbReference type="SUPFAM" id="SSF141086">
    <property type="entry name" value="Agglutinin HPA-like"/>
    <property type="match status" value="1"/>
</dbReference>
<dbReference type="InterPro" id="IPR052487">
    <property type="entry name" value="Galactose-binding_lectin"/>
</dbReference>